<dbReference type="AlphaFoldDB" id="A0A928VNP6"/>
<evidence type="ECO:0000313" key="3">
    <source>
        <dbReference type="Proteomes" id="UP000625316"/>
    </source>
</evidence>
<sequence>METQEALNLVRRLLAPRQLSYLEEVLLSQTIEGRLYREIALDVGYELSYVRDVGSKLWSALSTSTGTAVTKKNVMAILKQQVERTTAPVEHNPQFSLSSFDRAMKGNIAVDGEADGHVIKFPGRSLEPQASTYIERPPIENLVYNSLFEPGSLIRIQAPRQMGKTSLVHRVFDRVSRLGPQSPQMRLVYLNLRQVDQPILSNLDRFLRWFCWTLSQQLGLTPQFKQYWMPEVGAKISCTNYMQEYVLAELDAPLVLAFDDLSRLFHYPEVAQDVLPMFRTWHEEAIVTPSWQKLRLLLLHNAEVDLQLPLSQSPFNVGLAIQLPDLTWLQTQELAQQCGISITAEQDDLVALYELVGGQPYLLQLAFHWLTVRQLPLHELLQKAPSLSGIFRQHLRHYWLVLQTNPSLWEAFESVLLDQTAMGVGLEIQAACWLEELGLIRLEGDRAVVSRSLYQRFFTSQRSVVQTNLTDNDTGGSRALSFRRAIGDDF</sequence>
<dbReference type="RefSeq" id="WP_264325859.1">
    <property type="nucleotide sequence ID" value="NZ_JADEXQ010000050.1"/>
</dbReference>
<dbReference type="InterPro" id="IPR058651">
    <property type="entry name" value="HTH_VMAP-M9"/>
</dbReference>
<feature type="domain" description="vWA-MoxR associated protein N-terminal HTH" evidence="1">
    <location>
        <begin position="1"/>
        <end position="80"/>
    </location>
</feature>
<name>A0A928VNP6_9CYAN</name>
<dbReference type="Pfam" id="PF14516">
    <property type="entry name" value="AAA_35"/>
    <property type="match status" value="1"/>
</dbReference>
<comment type="caution">
    <text evidence="2">The sequence shown here is derived from an EMBL/GenBank/DDBJ whole genome shotgun (WGS) entry which is preliminary data.</text>
</comment>
<gene>
    <name evidence="2" type="ORF">IQ266_14940</name>
</gene>
<dbReference type="Pfam" id="PF26355">
    <property type="entry name" value="HTH_VMAP-M9"/>
    <property type="match status" value="1"/>
</dbReference>
<evidence type="ECO:0000259" key="1">
    <source>
        <dbReference type="Pfam" id="PF26355"/>
    </source>
</evidence>
<accession>A0A928VNP6</accession>
<dbReference type="SUPFAM" id="SSF52540">
    <property type="entry name" value="P-loop containing nucleoside triphosphate hydrolases"/>
    <property type="match status" value="1"/>
</dbReference>
<keyword evidence="3" id="KW-1185">Reference proteome</keyword>
<protein>
    <submittedName>
        <fullName evidence="2">AAA-like domain-containing protein</fullName>
    </submittedName>
</protein>
<proteinExistence type="predicted"/>
<dbReference type="Proteomes" id="UP000625316">
    <property type="component" value="Unassembled WGS sequence"/>
</dbReference>
<organism evidence="2 3">
    <name type="scientific">Romeriopsis navalis LEGE 11480</name>
    <dbReference type="NCBI Taxonomy" id="2777977"/>
    <lineage>
        <taxon>Bacteria</taxon>
        <taxon>Bacillati</taxon>
        <taxon>Cyanobacteriota</taxon>
        <taxon>Cyanophyceae</taxon>
        <taxon>Leptolyngbyales</taxon>
        <taxon>Leptolyngbyaceae</taxon>
        <taxon>Romeriopsis</taxon>
        <taxon>Romeriopsis navalis</taxon>
    </lineage>
</organism>
<dbReference type="EMBL" id="JADEXQ010000050">
    <property type="protein sequence ID" value="MBE9031028.1"/>
    <property type="molecule type" value="Genomic_DNA"/>
</dbReference>
<evidence type="ECO:0000313" key="2">
    <source>
        <dbReference type="EMBL" id="MBE9031028.1"/>
    </source>
</evidence>
<dbReference type="Gene3D" id="3.40.50.300">
    <property type="entry name" value="P-loop containing nucleotide triphosphate hydrolases"/>
    <property type="match status" value="1"/>
</dbReference>
<reference evidence="2" key="1">
    <citation type="submission" date="2020-10" db="EMBL/GenBank/DDBJ databases">
        <authorList>
            <person name="Castelo-Branco R."/>
            <person name="Eusebio N."/>
            <person name="Adriana R."/>
            <person name="Vieira A."/>
            <person name="Brugerolle De Fraissinette N."/>
            <person name="Rezende De Castro R."/>
            <person name="Schneider M.P."/>
            <person name="Vasconcelos V."/>
            <person name="Leao P.N."/>
        </authorList>
    </citation>
    <scope>NUCLEOTIDE SEQUENCE</scope>
    <source>
        <strain evidence="2">LEGE 11480</strain>
    </source>
</reference>
<dbReference type="InterPro" id="IPR027417">
    <property type="entry name" value="P-loop_NTPase"/>
</dbReference>